<name>A0ABR1QJU9_9PEZI</name>
<evidence type="ECO:0008006" key="3">
    <source>
        <dbReference type="Google" id="ProtNLM"/>
    </source>
</evidence>
<dbReference type="GeneID" id="92075506"/>
<gene>
    <name evidence="1" type="ORF">PG986_006222</name>
</gene>
<sequence>MKTLSQEVLSNIAGFLPQRHGEKQVRPAIATVSRTWQHAIEPFTFAFLRITSHDLDAFESAFARSRAR</sequence>
<dbReference type="EMBL" id="JAQQWE010000004">
    <property type="protein sequence ID" value="KAK7957000.1"/>
    <property type="molecule type" value="Genomic_DNA"/>
</dbReference>
<dbReference type="RefSeq" id="XP_066702306.1">
    <property type="nucleotide sequence ID" value="XM_066842444.1"/>
</dbReference>
<accession>A0ABR1QJU9</accession>
<evidence type="ECO:0000313" key="2">
    <source>
        <dbReference type="Proteomes" id="UP001391051"/>
    </source>
</evidence>
<protein>
    <recommendedName>
        <fullName evidence="3">F-box domain-containing protein</fullName>
    </recommendedName>
</protein>
<evidence type="ECO:0000313" key="1">
    <source>
        <dbReference type="EMBL" id="KAK7957000.1"/>
    </source>
</evidence>
<comment type="caution">
    <text evidence="1">The sequence shown here is derived from an EMBL/GenBank/DDBJ whole genome shotgun (WGS) entry which is preliminary data.</text>
</comment>
<organism evidence="1 2">
    <name type="scientific">Apiospora aurea</name>
    <dbReference type="NCBI Taxonomy" id="335848"/>
    <lineage>
        <taxon>Eukaryota</taxon>
        <taxon>Fungi</taxon>
        <taxon>Dikarya</taxon>
        <taxon>Ascomycota</taxon>
        <taxon>Pezizomycotina</taxon>
        <taxon>Sordariomycetes</taxon>
        <taxon>Xylariomycetidae</taxon>
        <taxon>Amphisphaeriales</taxon>
        <taxon>Apiosporaceae</taxon>
        <taxon>Apiospora</taxon>
    </lineage>
</organism>
<dbReference type="Proteomes" id="UP001391051">
    <property type="component" value="Unassembled WGS sequence"/>
</dbReference>
<keyword evidence="2" id="KW-1185">Reference proteome</keyword>
<proteinExistence type="predicted"/>
<reference evidence="1 2" key="1">
    <citation type="submission" date="2023-01" db="EMBL/GenBank/DDBJ databases">
        <title>Analysis of 21 Apiospora genomes using comparative genomics revels a genus with tremendous synthesis potential of carbohydrate active enzymes and secondary metabolites.</title>
        <authorList>
            <person name="Sorensen T."/>
        </authorList>
    </citation>
    <scope>NUCLEOTIDE SEQUENCE [LARGE SCALE GENOMIC DNA]</scope>
    <source>
        <strain evidence="1 2">CBS 24483</strain>
    </source>
</reference>